<sequence length="67" mass="7575">MTKIIEVEVPPQGIYVWRGKAAKQPLSNNENISNYFLQGGTEQLIFDINQNNINIPSITNSITNTPW</sequence>
<proteinExistence type="predicted"/>
<keyword evidence="2" id="KW-1185">Reference proteome</keyword>
<protein>
    <submittedName>
        <fullName evidence="1">Uncharacterized protein</fullName>
    </submittedName>
</protein>
<gene>
    <name evidence="1" type="ORF">ACFOUT_12485</name>
</gene>
<comment type="caution">
    <text evidence="1">The sequence shown here is derived from an EMBL/GenBank/DDBJ whole genome shotgun (WGS) entry which is preliminary data.</text>
</comment>
<evidence type="ECO:0000313" key="2">
    <source>
        <dbReference type="Proteomes" id="UP001595814"/>
    </source>
</evidence>
<dbReference type="EMBL" id="JBHSAW010000010">
    <property type="protein sequence ID" value="MFC4096696.1"/>
    <property type="molecule type" value="Genomic_DNA"/>
</dbReference>
<accession>A0ABV8JST9</accession>
<dbReference type="RefSeq" id="WP_192461445.1">
    <property type="nucleotide sequence ID" value="NZ_JACYFJ010000002.1"/>
</dbReference>
<organism evidence="1 2">
    <name type="scientific">Euzebyella saccharophila</name>
    <dbReference type="NCBI Taxonomy" id="679664"/>
    <lineage>
        <taxon>Bacteria</taxon>
        <taxon>Pseudomonadati</taxon>
        <taxon>Bacteroidota</taxon>
        <taxon>Flavobacteriia</taxon>
        <taxon>Flavobacteriales</taxon>
        <taxon>Flavobacteriaceae</taxon>
        <taxon>Euzebyella</taxon>
    </lineage>
</organism>
<dbReference type="Proteomes" id="UP001595814">
    <property type="component" value="Unassembled WGS sequence"/>
</dbReference>
<evidence type="ECO:0000313" key="1">
    <source>
        <dbReference type="EMBL" id="MFC4096696.1"/>
    </source>
</evidence>
<name>A0ABV8JST9_9FLAO</name>
<reference evidence="2" key="1">
    <citation type="journal article" date="2019" name="Int. J. Syst. Evol. Microbiol.">
        <title>The Global Catalogue of Microorganisms (GCM) 10K type strain sequencing project: providing services to taxonomists for standard genome sequencing and annotation.</title>
        <authorList>
            <consortium name="The Broad Institute Genomics Platform"/>
            <consortium name="The Broad Institute Genome Sequencing Center for Infectious Disease"/>
            <person name="Wu L."/>
            <person name="Ma J."/>
        </authorList>
    </citation>
    <scope>NUCLEOTIDE SEQUENCE [LARGE SCALE GENOMIC DNA]</scope>
    <source>
        <strain evidence="2">CECT 7477</strain>
    </source>
</reference>